<keyword evidence="7" id="KW-0378">Hydrolase</keyword>
<dbReference type="PROSITE" id="PS50878">
    <property type="entry name" value="RT_POL"/>
    <property type="match status" value="1"/>
</dbReference>
<keyword evidence="13" id="KW-1185">Reference proteome</keyword>
<dbReference type="GO" id="GO:0003676">
    <property type="term" value="F:nucleic acid binding"/>
    <property type="evidence" value="ECO:0007669"/>
    <property type="project" value="InterPro"/>
</dbReference>
<evidence type="ECO:0000256" key="9">
    <source>
        <dbReference type="SAM" id="MobiDB-lite"/>
    </source>
</evidence>
<dbReference type="GO" id="GO:0006508">
    <property type="term" value="P:proteolysis"/>
    <property type="evidence" value="ECO:0007669"/>
    <property type="project" value="UniProtKB-KW"/>
</dbReference>
<dbReference type="GO" id="GO:0004519">
    <property type="term" value="F:endonuclease activity"/>
    <property type="evidence" value="ECO:0007669"/>
    <property type="project" value="UniProtKB-KW"/>
</dbReference>
<dbReference type="Pfam" id="PF00665">
    <property type="entry name" value="rve"/>
    <property type="match status" value="1"/>
</dbReference>
<dbReference type="InterPro" id="IPR041373">
    <property type="entry name" value="RT_RNaseH"/>
</dbReference>
<dbReference type="SUPFAM" id="SSF53098">
    <property type="entry name" value="Ribonuclease H-like"/>
    <property type="match status" value="1"/>
</dbReference>
<dbReference type="GO" id="GO:0015074">
    <property type="term" value="P:DNA integration"/>
    <property type="evidence" value="ECO:0007669"/>
    <property type="project" value="InterPro"/>
</dbReference>
<dbReference type="Gene3D" id="2.40.70.10">
    <property type="entry name" value="Acid Proteases"/>
    <property type="match status" value="1"/>
</dbReference>
<evidence type="ECO:0000256" key="6">
    <source>
        <dbReference type="ARBA" id="ARBA00022759"/>
    </source>
</evidence>
<dbReference type="InterPro" id="IPR050951">
    <property type="entry name" value="Retrovirus_Pol_polyprotein"/>
</dbReference>
<keyword evidence="5" id="KW-0540">Nuclease</keyword>
<evidence type="ECO:0000313" key="13">
    <source>
        <dbReference type="Proteomes" id="UP000683360"/>
    </source>
</evidence>
<dbReference type="FunFam" id="1.10.340.70:FF:000001">
    <property type="entry name" value="Retrovirus-related Pol polyprotein from transposon gypsy-like Protein"/>
    <property type="match status" value="1"/>
</dbReference>
<dbReference type="Gene3D" id="3.30.420.10">
    <property type="entry name" value="Ribonuclease H-like superfamily/Ribonuclease H"/>
    <property type="match status" value="1"/>
</dbReference>
<dbReference type="InterPro" id="IPR012337">
    <property type="entry name" value="RNaseH-like_sf"/>
</dbReference>
<dbReference type="OrthoDB" id="4369127at2759"/>
<evidence type="ECO:0000256" key="2">
    <source>
        <dbReference type="ARBA" id="ARBA00022670"/>
    </source>
</evidence>
<reference evidence="12" key="1">
    <citation type="submission" date="2021-03" db="EMBL/GenBank/DDBJ databases">
        <authorList>
            <person name="Bekaert M."/>
        </authorList>
    </citation>
    <scope>NUCLEOTIDE SEQUENCE</scope>
</reference>
<comment type="caution">
    <text evidence="12">The sequence shown here is derived from an EMBL/GenBank/DDBJ whole genome shotgun (WGS) entry which is preliminary data.</text>
</comment>
<dbReference type="EMBL" id="CAJPWZ010000750">
    <property type="protein sequence ID" value="CAG2200477.1"/>
    <property type="molecule type" value="Genomic_DNA"/>
</dbReference>
<dbReference type="PANTHER" id="PTHR37984">
    <property type="entry name" value="PROTEIN CBG26694"/>
    <property type="match status" value="1"/>
</dbReference>
<feature type="region of interest" description="Disordered" evidence="9">
    <location>
        <begin position="400"/>
        <end position="452"/>
    </location>
</feature>
<evidence type="ECO:0000256" key="5">
    <source>
        <dbReference type="ARBA" id="ARBA00022722"/>
    </source>
</evidence>
<evidence type="ECO:0000256" key="1">
    <source>
        <dbReference type="ARBA" id="ARBA00012493"/>
    </source>
</evidence>
<keyword evidence="8" id="KW-0695">RNA-directed DNA polymerase</keyword>
<dbReference type="Gene3D" id="3.10.20.370">
    <property type="match status" value="1"/>
</dbReference>
<dbReference type="Pfam" id="PF17917">
    <property type="entry name" value="RT_RNaseH"/>
    <property type="match status" value="1"/>
</dbReference>
<dbReference type="PROSITE" id="PS50994">
    <property type="entry name" value="INTEGRASE"/>
    <property type="match status" value="1"/>
</dbReference>
<proteinExistence type="predicted"/>
<evidence type="ECO:0000313" key="12">
    <source>
        <dbReference type="EMBL" id="CAG2200477.1"/>
    </source>
</evidence>
<dbReference type="Pfam" id="PF17921">
    <property type="entry name" value="Integrase_H2C2"/>
    <property type="match status" value="1"/>
</dbReference>
<gene>
    <name evidence="12" type="ORF">MEDL_15154</name>
</gene>
<dbReference type="InterPro" id="IPR000477">
    <property type="entry name" value="RT_dom"/>
</dbReference>
<keyword evidence="4" id="KW-0548">Nucleotidyltransferase</keyword>
<evidence type="ECO:0000256" key="8">
    <source>
        <dbReference type="ARBA" id="ARBA00022918"/>
    </source>
</evidence>
<dbReference type="Gene3D" id="3.10.10.10">
    <property type="entry name" value="HIV Type 1 Reverse Transcriptase, subunit A, domain 1"/>
    <property type="match status" value="1"/>
</dbReference>
<evidence type="ECO:0000259" key="11">
    <source>
        <dbReference type="PROSITE" id="PS50994"/>
    </source>
</evidence>
<feature type="domain" description="Reverse transcriptase" evidence="10">
    <location>
        <begin position="535"/>
        <end position="718"/>
    </location>
</feature>
<name>A0A8S3R091_MYTED</name>
<evidence type="ECO:0000256" key="3">
    <source>
        <dbReference type="ARBA" id="ARBA00022679"/>
    </source>
</evidence>
<sequence length="1420" mass="162351">MCREETHDEHENGQNIYFVDVNESSEFSIVDEGLKEPKIKMYDDHNVLMHQVDKCMAETQPEMAHIEVLDHTPDTISHDFVEEKQFILVELGPPIELDNTAEIVNTAEPSIEIKEEIILPRDLEDIDIFEIFEDSEMQGLFRTEEPILKPVFKIEKKSRQDGIYIDGMINYVPTIFTVDTGAARTVISEELYFRIPEEVRPPLVQSHSLIGADGNPLRELGTADFGVRLGNFSFNMELVVAHIADSVLLGLDILVMGKKGPAEIRLADQVLYWNEQNIPFKFIGEFSKVRKVVAADSTVVPGYSELILETYIEKTDLDGWLSHQEFLIEPSDDFMEQSSLIVSTCLVDLARHVTGTVRLMNPLMNEVTIHQNTVIGTAHLNEFQIIPLMNIEDTSENETSRYSSVRRLPLNQPKDTPLESKIPEFEGSVPRMRPEPKPNFGTSNGEPDEAHNIPPHLLEVFEKAQNGRTKAEIVEIASLLHDFEDIFSKNEDDIGLTHLIEHSIDTGTAKPIKQPPRRVPLAFADKEREIVQQMERQGIIRKSTSPWGSPLCLVLKKSTTNIIKVRPTIDFRAVNKLCQDDAFPLPRIQDCLDTIAGSTLFTCVDLLSGYHQVPVKESDIPKTAFVTKYGLYEFTRMPMGLKSSAQTFQRLMELVLQGLQWSICLIYLDDVIIFGKNFVEHMGRLRLVLHRIREAGLKLKPEKCQFLQTEVKFLGHVVSGDGVRPNPDNLMKVRQWDAPQSVTQVRQFLGLASYYRRMSGIFSENKRFVDDGPNSSIPNRPGGYILDTDACDTGIGAVLSQVQEGQEKVIAYGSRTLNKAERNYCVTDKELLALRYFIEYYRQYLLGRKFSVRVDHQPLIWLFSLKEPKGRIARWIEILSAYDFSIIHRPGTKHGNADGLSRCPQEQCLCSENDTLESLKCGPCNKCVKRSREMESTLIANNPKFIVPIRAVTRSETANLEKKYWTKWKEKYNSSQLTQYQEDDADIRPILDGLKKNEKPTDLTLSSPTTRHYFNLWDSLTLLNNVVYKKFYQSNGSVQHLQLLTPSRFISEVLTLAHDSPLSGHFGRKKTLARIRLEFYWYEMKDDVAIHLLKCDQCAQSKFPNKKPRAPMGSISVGAPLDRISIDIVGPLPRTVRNNKYFLTATDHFTKWTEVYPIPDQTAETCAQKILDEFIGRFGCPESLHSDQGGSFESEIFQQLCQMLQVRKTRTSARNPKGNGQCERVHRTILQMLRAYLKGDQSDWDKHLGCLMAAYRSSENDSTGLTPNMLMLGREVKTPLNLIFGYNQPEEISVSFGDYVSKLRHRMRLAHEICRRFMLKTAKRRKDHYDVRLSLNSYKPGDPVWLLNEIRKEGVCQKLKPVYVGPCIILKKMNSLNYCIQLDKEGPVKVVNHDKLKPYQGNRYPEWGSRAVKIYKRQSK</sequence>
<dbReference type="GO" id="GO:0003964">
    <property type="term" value="F:RNA-directed DNA polymerase activity"/>
    <property type="evidence" value="ECO:0007669"/>
    <property type="project" value="UniProtKB-KW"/>
</dbReference>
<dbReference type="Pfam" id="PF13975">
    <property type="entry name" value="gag-asp_proteas"/>
    <property type="match status" value="1"/>
</dbReference>
<dbReference type="PANTHER" id="PTHR37984:SF5">
    <property type="entry name" value="PROTEIN NYNRIN-LIKE"/>
    <property type="match status" value="1"/>
</dbReference>
<dbReference type="SUPFAM" id="SSF56672">
    <property type="entry name" value="DNA/RNA polymerases"/>
    <property type="match status" value="1"/>
</dbReference>
<evidence type="ECO:0000256" key="4">
    <source>
        <dbReference type="ARBA" id="ARBA00022695"/>
    </source>
</evidence>
<dbReference type="Gene3D" id="3.30.70.270">
    <property type="match status" value="2"/>
</dbReference>
<dbReference type="InterPro" id="IPR043502">
    <property type="entry name" value="DNA/RNA_pol_sf"/>
</dbReference>
<dbReference type="FunFam" id="3.10.20.370:FF:000001">
    <property type="entry name" value="Retrovirus-related Pol polyprotein from transposon 17.6-like protein"/>
    <property type="match status" value="1"/>
</dbReference>
<evidence type="ECO:0000259" key="10">
    <source>
        <dbReference type="PROSITE" id="PS50878"/>
    </source>
</evidence>
<dbReference type="InterPro" id="IPR021109">
    <property type="entry name" value="Peptidase_aspartic_dom_sf"/>
</dbReference>
<dbReference type="Proteomes" id="UP000683360">
    <property type="component" value="Unassembled WGS sequence"/>
</dbReference>
<keyword evidence="6" id="KW-0255">Endonuclease</keyword>
<evidence type="ECO:0000256" key="7">
    <source>
        <dbReference type="ARBA" id="ARBA00022801"/>
    </source>
</evidence>
<dbReference type="FunFam" id="3.10.10.10:FF:000007">
    <property type="entry name" value="Retrovirus-related Pol polyprotein from transposon 17.6-like Protein"/>
    <property type="match status" value="1"/>
</dbReference>
<organism evidence="12 13">
    <name type="scientific">Mytilus edulis</name>
    <name type="common">Blue mussel</name>
    <dbReference type="NCBI Taxonomy" id="6550"/>
    <lineage>
        <taxon>Eukaryota</taxon>
        <taxon>Metazoa</taxon>
        <taxon>Spiralia</taxon>
        <taxon>Lophotrochozoa</taxon>
        <taxon>Mollusca</taxon>
        <taxon>Bivalvia</taxon>
        <taxon>Autobranchia</taxon>
        <taxon>Pteriomorphia</taxon>
        <taxon>Mytilida</taxon>
        <taxon>Mytiloidea</taxon>
        <taxon>Mytilidae</taxon>
        <taxon>Mytilinae</taxon>
        <taxon>Mytilus</taxon>
    </lineage>
</organism>
<dbReference type="GO" id="GO:0008233">
    <property type="term" value="F:peptidase activity"/>
    <property type="evidence" value="ECO:0007669"/>
    <property type="project" value="UniProtKB-KW"/>
</dbReference>
<dbReference type="FunFam" id="3.30.420.10:FF:000032">
    <property type="entry name" value="Retrovirus-related Pol polyprotein from transposon 297-like Protein"/>
    <property type="match status" value="1"/>
</dbReference>
<dbReference type="CDD" id="cd01647">
    <property type="entry name" value="RT_LTR"/>
    <property type="match status" value="1"/>
</dbReference>
<keyword evidence="2" id="KW-0645">Protease</keyword>
<dbReference type="SUPFAM" id="SSF50630">
    <property type="entry name" value="Acid proteases"/>
    <property type="match status" value="1"/>
</dbReference>
<protein>
    <recommendedName>
        <fullName evidence="1">RNA-directed DNA polymerase</fullName>
        <ecNumber evidence="1">2.7.7.49</ecNumber>
    </recommendedName>
</protein>
<dbReference type="Gene3D" id="1.10.340.70">
    <property type="match status" value="1"/>
</dbReference>
<dbReference type="InterPro" id="IPR001584">
    <property type="entry name" value="Integrase_cat-core"/>
</dbReference>
<dbReference type="InterPro" id="IPR036397">
    <property type="entry name" value="RNaseH_sf"/>
</dbReference>
<feature type="domain" description="Integrase catalytic" evidence="11">
    <location>
        <begin position="1116"/>
        <end position="1275"/>
    </location>
</feature>
<dbReference type="InterPro" id="IPR043128">
    <property type="entry name" value="Rev_trsase/Diguanyl_cyclase"/>
</dbReference>
<dbReference type="InterPro" id="IPR041588">
    <property type="entry name" value="Integrase_H2C2"/>
</dbReference>
<dbReference type="EC" id="2.7.7.49" evidence="1"/>
<keyword evidence="3" id="KW-0808">Transferase</keyword>
<dbReference type="CDD" id="cd09274">
    <property type="entry name" value="RNase_HI_RT_Ty3"/>
    <property type="match status" value="1"/>
</dbReference>
<accession>A0A8S3R091</accession>
<dbReference type="Pfam" id="PF00078">
    <property type="entry name" value="RVT_1"/>
    <property type="match status" value="1"/>
</dbReference>